<evidence type="ECO:0000313" key="2">
    <source>
        <dbReference type="EMBL" id="KAK9158292.1"/>
    </source>
</evidence>
<sequence length="201" mass="21299">MADFTHADSLVPPTAIAPPRRLLAALASLVGHHLPWCRLLAFPPVSFVLRRSRDDQPAAGSEIGGRSKASRRGGRGRPADREVARAVVWRRQRGPTTVDQGAGRRLAEAADGDSGARGGAAVTEDAGEEKRCLSSDAATATAPAAAVAWQRSGERRGATERWRVAGPIDPRRDNNNGQGVVTSTKVDDAMDSNGIWIGDLH</sequence>
<reference evidence="2 3" key="1">
    <citation type="submission" date="2024-01" db="EMBL/GenBank/DDBJ databases">
        <title>Genome assemblies of Stephania.</title>
        <authorList>
            <person name="Yang L."/>
        </authorList>
    </citation>
    <scope>NUCLEOTIDE SEQUENCE [LARGE SCALE GENOMIC DNA]</scope>
    <source>
        <strain evidence="2">JXDWG</strain>
        <tissue evidence="2">Leaf</tissue>
    </source>
</reference>
<comment type="caution">
    <text evidence="2">The sequence shown here is derived from an EMBL/GenBank/DDBJ whole genome shotgun (WGS) entry which is preliminary data.</text>
</comment>
<name>A0AAP0KT84_9MAGN</name>
<keyword evidence="3" id="KW-1185">Reference proteome</keyword>
<evidence type="ECO:0000313" key="3">
    <source>
        <dbReference type="Proteomes" id="UP001419268"/>
    </source>
</evidence>
<proteinExistence type="predicted"/>
<feature type="region of interest" description="Disordered" evidence="1">
    <location>
        <begin position="53"/>
        <end position="128"/>
    </location>
</feature>
<gene>
    <name evidence="2" type="ORF">Scep_004866</name>
</gene>
<organism evidence="2 3">
    <name type="scientific">Stephania cephalantha</name>
    <dbReference type="NCBI Taxonomy" id="152367"/>
    <lineage>
        <taxon>Eukaryota</taxon>
        <taxon>Viridiplantae</taxon>
        <taxon>Streptophyta</taxon>
        <taxon>Embryophyta</taxon>
        <taxon>Tracheophyta</taxon>
        <taxon>Spermatophyta</taxon>
        <taxon>Magnoliopsida</taxon>
        <taxon>Ranunculales</taxon>
        <taxon>Menispermaceae</taxon>
        <taxon>Menispermoideae</taxon>
        <taxon>Cissampelideae</taxon>
        <taxon>Stephania</taxon>
    </lineage>
</organism>
<evidence type="ECO:0000256" key="1">
    <source>
        <dbReference type="SAM" id="MobiDB-lite"/>
    </source>
</evidence>
<dbReference type="EMBL" id="JBBNAG010000002">
    <property type="protein sequence ID" value="KAK9158292.1"/>
    <property type="molecule type" value="Genomic_DNA"/>
</dbReference>
<dbReference type="AlphaFoldDB" id="A0AAP0KT84"/>
<accession>A0AAP0KT84</accession>
<dbReference type="Proteomes" id="UP001419268">
    <property type="component" value="Unassembled WGS sequence"/>
</dbReference>
<protein>
    <submittedName>
        <fullName evidence="2">Uncharacterized protein</fullName>
    </submittedName>
</protein>